<dbReference type="InterPro" id="IPR000961">
    <property type="entry name" value="AGC-kinase_C"/>
</dbReference>
<dbReference type="RefSeq" id="XP_018129631.1">
    <property type="nucleotide sequence ID" value="XM_018275509.2"/>
</dbReference>
<feature type="domain" description="AGC-kinase C-terminal" evidence="11">
    <location>
        <begin position="329"/>
        <end position="394"/>
    </location>
</feature>
<reference evidence="13" key="2">
    <citation type="journal article" date="2018" name="Nat. Commun.">
        <title>Extreme sensitivity to ultraviolet light in the fungal pathogen causing white-nose syndrome of bats.</title>
        <authorList>
            <person name="Palmer J.M."/>
            <person name="Drees K.P."/>
            <person name="Foster J.T."/>
            <person name="Lindner D.L."/>
        </authorList>
    </citation>
    <scope>NUCLEOTIDE SEQUENCE [LARGE SCALE GENOMIC DNA]</scope>
    <source>
        <strain evidence="13">UAMH 10579</strain>
    </source>
</reference>
<dbReference type="Gene3D" id="1.10.510.10">
    <property type="entry name" value="Transferase(Phosphotransferase) domain 1"/>
    <property type="match status" value="1"/>
</dbReference>
<dbReference type="SMART" id="SM00220">
    <property type="entry name" value="S_TKc"/>
    <property type="match status" value="1"/>
</dbReference>
<dbReference type="PROSITE" id="PS00107">
    <property type="entry name" value="PROTEIN_KINASE_ATP"/>
    <property type="match status" value="1"/>
</dbReference>
<dbReference type="SMART" id="SM00133">
    <property type="entry name" value="S_TK_X"/>
    <property type="match status" value="1"/>
</dbReference>
<evidence type="ECO:0000256" key="1">
    <source>
        <dbReference type="ARBA" id="ARBA00022527"/>
    </source>
</evidence>
<organism evidence="12 13">
    <name type="scientific">Pseudogymnoascus verrucosus</name>
    <dbReference type="NCBI Taxonomy" id="342668"/>
    <lineage>
        <taxon>Eukaryota</taxon>
        <taxon>Fungi</taxon>
        <taxon>Dikarya</taxon>
        <taxon>Ascomycota</taxon>
        <taxon>Pezizomycotina</taxon>
        <taxon>Leotiomycetes</taxon>
        <taxon>Thelebolales</taxon>
        <taxon>Thelebolaceae</taxon>
        <taxon>Pseudogymnoascus</taxon>
    </lineage>
</organism>
<feature type="domain" description="Protein kinase" evidence="10">
    <location>
        <begin position="68"/>
        <end position="328"/>
    </location>
</feature>
<dbReference type="InterPro" id="IPR000719">
    <property type="entry name" value="Prot_kinase_dom"/>
</dbReference>
<protein>
    <submittedName>
        <fullName evidence="12">Serine/threonine kinase</fullName>
    </submittedName>
</protein>
<dbReference type="OrthoDB" id="63267at2759"/>
<evidence type="ECO:0000259" key="11">
    <source>
        <dbReference type="PROSITE" id="PS51285"/>
    </source>
</evidence>
<dbReference type="FunFam" id="1.10.510.10:FF:000210">
    <property type="entry name" value="Non-specific serine/threonine protein kinase"/>
    <property type="match status" value="1"/>
</dbReference>
<evidence type="ECO:0000256" key="4">
    <source>
        <dbReference type="ARBA" id="ARBA00022741"/>
    </source>
</evidence>
<keyword evidence="5 12" id="KW-0418">Kinase</keyword>
<dbReference type="GO" id="GO:0005524">
    <property type="term" value="F:ATP binding"/>
    <property type="evidence" value="ECO:0007669"/>
    <property type="project" value="UniProtKB-UniRule"/>
</dbReference>
<evidence type="ECO:0000256" key="6">
    <source>
        <dbReference type="ARBA" id="ARBA00022840"/>
    </source>
</evidence>
<dbReference type="PANTHER" id="PTHR24351">
    <property type="entry name" value="RIBOSOMAL PROTEIN S6 KINASE"/>
    <property type="match status" value="1"/>
</dbReference>
<evidence type="ECO:0000256" key="5">
    <source>
        <dbReference type="ARBA" id="ARBA00022777"/>
    </source>
</evidence>
<keyword evidence="13" id="KW-1185">Reference proteome</keyword>
<proteinExistence type="inferred from homology"/>
<dbReference type="Pfam" id="PF00069">
    <property type="entry name" value="Pkinase"/>
    <property type="match status" value="1"/>
</dbReference>
<keyword evidence="6 7" id="KW-0067">ATP-binding</keyword>
<dbReference type="InterPro" id="IPR011009">
    <property type="entry name" value="Kinase-like_dom_sf"/>
</dbReference>
<dbReference type="Pfam" id="PF00433">
    <property type="entry name" value="Pkinase_C"/>
    <property type="match status" value="1"/>
</dbReference>
<reference evidence="12 13" key="1">
    <citation type="submission" date="2016-03" db="EMBL/GenBank/DDBJ databases">
        <title>Comparative genomics of Pseudogymnoascus destructans, the fungus causing white-nose syndrome of bats.</title>
        <authorList>
            <person name="Palmer J.M."/>
            <person name="Drees K.P."/>
            <person name="Foster J.T."/>
            <person name="Lindner D.L."/>
        </authorList>
    </citation>
    <scope>NUCLEOTIDE SEQUENCE [LARGE SCALE GENOMIC DNA]</scope>
    <source>
        <strain evidence="12 13">UAMH 10579</strain>
    </source>
</reference>
<dbReference type="InterPro" id="IPR017892">
    <property type="entry name" value="Pkinase_C"/>
</dbReference>
<dbReference type="AlphaFoldDB" id="A0A1B8GJA1"/>
<dbReference type="PROSITE" id="PS00108">
    <property type="entry name" value="PROTEIN_KINASE_ST"/>
    <property type="match status" value="1"/>
</dbReference>
<sequence>MGEITLVVLPRVSDPDIGPDAEHPSAPLNGSLPAVLDEADEEPAGLSGNPYNAAARKPTPEEMILDDMHFLAMLGQGSSGKVALIQMKKSRKLYACKTLRKEFVSRNNEQESVRRKKRILLMLGTEYKHPFLCHLVATFQTETRLYFVMEYFAGGDLLFHLQNGRFSTQQAMFYAAELCLALKYIHGNGIIHRDVKADNVLLALDGHIKLAGFGCSKDDIWYGSTTTSFCGSLEFMAPEMLLDKAYGRSVDWWALGILLYQMLLAQSPFSGDDEDKIYDAILTSEPHYPIHMSRDAVSVLQKLLTRDPERRLGSGPTDAQEVMSHVWFEPVDWEGIYNKRVTPPFMPTVESEMDTSNFDSAFTMQTPKLAPVESALTSRMQEEFRGFSFMANDI</sequence>
<dbReference type="STRING" id="342668.A0A1B8GJA1"/>
<dbReference type="GeneID" id="28839439"/>
<evidence type="ECO:0000313" key="13">
    <source>
        <dbReference type="Proteomes" id="UP000091956"/>
    </source>
</evidence>
<gene>
    <name evidence="12" type="primary">PKC1_2</name>
    <name evidence="12" type="ORF">VE01_06053</name>
</gene>
<dbReference type="FunFam" id="3.30.200.20:FF:000103">
    <property type="entry name" value="Protein kinase C"/>
    <property type="match status" value="1"/>
</dbReference>
<evidence type="ECO:0000256" key="2">
    <source>
        <dbReference type="ARBA" id="ARBA00022553"/>
    </source>
</evidence>
<keyword evidence="2" id="KW-0597">Phosphoprotein</keyword>
<comment type="similarity">
    <text evidence="8">Belongs to the protein kinase superfamily.</text>
</comment>
<evidence type="ECO:0000256" key="8">
    <source>
        <dbReference type="RuleBase" id="RU000304"/>
    </source>
</evidence>
<dbReference type="PROSITE" id="PS51285">
    <property type="entry name" value="AGC_KINASE_CTER"/>
    <property type="match status" value="1"/>
</dbReference>
<dbReference type="Proteomes" id="UP000091956">
    <property type="component" value="Unassembled WGS sequence"/>
</dbReference>
<keyword evidence="1 8" id="KW-0723">Serine/threonine-protein kinase</keyword>
<name>A0A1B8GJA1_9PEZI</name>
<feature type="region of interest" description="Disordered" evidence="9">
    <location>
        <begin position="12"/>
        <end position="33"/>
    </location>
</feature>
<dbReference type="InterPro" id="IPR017441">
    <property type="entry name" value="Protein_kinase_ATP_BS"/>
</dbReference>
<dbReference type="InterPro" id="IPR008271">
    <property type="entry name" value="Ser/Thr_kinase_AS"/>
</dbReference>
<evidence type="ECO:0000256" key="9">
    <source>
        <dbReference type="SAM" id="MobiDB-lite"/>
    </source>
</evidence>
<accession>A0A1B8GJA1</accession>
<keyword evidence="4 7" id="KW-0547">Nucleotide-binding</keyword>
<evidence type="ECO:0000256" key="7">
    <source>
        <dbReference type="PROSITE-ProRule" id="PRU10141"/>
    </source>
</evidence>
<dbReference type="GO" id="GO:0004674">
    <property type="term" value="F:protein serine/threonine kinase activity"/>
    <property type="evidence" value="ECO:0007669"/>
    <property type="project" value="UniProtKB-KW"/>
</dbReference>
<keyword evidence="3" id="KW-0808">Transferase</keyword>
<dbReference type="PROSITE" id="PS50011">
    <property type="entry name" value="PROTEIN_KINASE_DOM"/>
    <property type="match status" value="1"/>
</dbReference>
<evidence type="ECO:0000313" key="12">
    <source>
        <dbReference type="EMBL" id="OBT95898.1"/>
    </source>
</evidence>
<dbReference type="Gene3D" id="3.30.200.20">
    <property type="entry name" value="Phosphorylase Kinase, domain 1"/>
    <property type="match status" value="1"/>
</dbReference>
<dbReference type="SUPFAM" id="SSF56112">
    <property type="entry name" value="Protein kinase-like (PK-like)"/>
    <property type="match status" value="1"/>
</dbReference>
<dbReference type="EMBL" id="KV460232">
    <property type="protein sequence ID" value="OBT95898.1"/>
    <property type="molecule type" value="Genomic_DNA"/>
</dbReference>
<feature type="binding site" evidence="7">
    <location>
        <position position="97"/>
    </location>
    <ligand>
        <name>ATP</name>
        <dbReference type="ChEBI" id="CHEBI:30616"/>
    </ligand>
</feature>
<evidence type="ECO:0000256" key="3">
    <source>
        <dbReference type="ARBA" id="ARBA00022679"/>
    </source>
</evidence>
<evidence type="ECO:0000259" key="10">
    <source>
        <dbReference type="PROSITE" id="PS50011"/>
    </source>
</evidence>